<dbReference type="Pfam" id="PF01168">
    <property type="entry name" value="Ala_racemase_N"/>
    <property type="match status" value="1"/>
</dbReference>
<evidence type="ECO:0000259" key="1">
    <source>
        <dbReference type="Pfam" id="PF01168"/>
    </source>
</evidence>
<protein>
    <submittedName>
        <fullName evidence="2">Amino acid deaminase/aldolase</fullName>
    </submittedName>
</protein>
<proteinExistence type="predicted"/>
<evidence type="ECO:0000313" key="2">
    <source>
        <dbReference type="EMBL" id="MDT0567339.1"/>
    </source>
</evidence>
<evidence type="ECO:0000313" key="3">
    <source>
        <dbReference type="Proteomes" id="UP001180737"/>
    </source>
</evidence>
<comment type="caution">
    <text evidence="2">The sequence shown here is derived from an EMBL/GenBank/DDBJ whole genome shotgun (WGS) entry which is preliminary data.</text>
</comment>
<dbReference type="Proteomes" id="UP001180737">
    <property type="component" value="Unassembled WGS sequence"/>
</dbReference>
<name>A0ABU2YSP0_9ACTN</name>
<organism evidence="2 3">
    <name type="scientific">Streptomyces gottesmaniae</name>
    <dbReference type="NCBI Taxonomy" id="3075518"/>
    <lineage>
        <taxon>Bacteria</taxon>
        <taxon>Bacillati</taxon>
        <taxon>Actinomycetota</taxon>
        <taxon>Actinomycetes</taxon>
        <taxon>Kitasatosporales</taxon>
        <taxon>Streptomycetaceae</taxon>
        <taxon>Streptomyces</taxon>
    </lineage>
</organism>
<dbReference type="InterPro" id="IPR001608">
    <property type="entry name" value="Ala_racemase_N"/>
</dbReference>
<dbReference type="InterPro" id="IPR051466">
    <property type="entry name" value="D-amino_acid_metab_enzyme"/>
</dbReference>
<sequence>MTARAADRARYDRATAHLDAPVAIVDLDAFDANADDLVRRAGGKPIRVASKSVRCRALLERVLAREGFQGIMSFTLAESLWLARSGFDDILLAYPSADHEAFAELAGDPKLAAAVTVMVDDPAQLQLIDNSRRGGTEVVRVCLELDTSLKLLGGRVRVGARRSPLHSPAQVADMARAVAERPGFRLVGIMAYEGHVAGVGDSVAGRPLRSRAVRMMQATAKKELAARRAEVVRAVRRVAPDLEFVNGGGTGSVQHTAAEDAVTEIGAGSGLYVPRLFDNYTSFTGRPAALFAMPVVRRPGVGVVTVLGGGYPASGAPGRDRLPVPYLPEGLKYDPQEGPGEVQTPLLGAPADDLLLGDKVWFRHAKAGELCERFDVLHLVEGDEVTATVPTYRGEGHTFL</sequence>
<dbReference type="CDD" id="cd06813">
    <property type="entry name" value="PLPDE_III_DSD_D-TA_like_2"/>
    <property type="match status" value="1"/>
</dbReference>
<dbReference type="InterPro" id="IPR029066">
    <property type="entry name" value="PLP-binding_barrel"/>
</dbReference>
<dbReference type="RefSeq" id="WP_033531703.1">
    <property type="nucleotide sequence ID" value="NZ_JAVRFJ010000005.1"/>
</dbReference>
<gene>
    <name evidence="2" type="ORF">RM704_07660</name>
</gene>
<reference evidence="2" key="1">
    <citation type="submission" date="2024-05" db="EMBL/GenBank/DDBJ databases">
        <title>30 novel species of actinomycetes from the DSMZ collection.</title>
        <authorList>
            <person name="Nouioui I."/>
        </authorList>
    </citation>
    <scope>NUCLEOTIDE SEQUENCE</scope>
    <source>
        <strain evidence="2">DSM 3412</strain>
    </source>
</reference>
<accession>A0ABU2YSP0</accession>
<dbReference type="Gene3D" id="3.20.20.10">
    <property type="entry name" value="Alanine racemase"/>
    <property type="match status" value="1"/>
</dbReference>
<dbReference type="PANTHER" id="PTHR28004">
    <property type="entry name" value="ZGC:162816-RELATED"/>
    <property type="match status" value="1"/>
</dbReference>
<feature type="domain" description="Alanine racemase N-terminal" evidence="1">
    <location>
        <begin position="25"/>
        <end position="272"/>
    </location>
</feature>
<keyword evidence="3" id="KW-1185">Reference proteome</keyword>
<dbReference type="PANTHER" id="PTHR28004:SF2">
    <property type="entry name" value="D-SERINE DEHYDRATASE"/>
    <property type="match status" value="1"/>
</dbReference>
<dbReference type="SUPFAM" id="SSF51419">
    <property type="entry name" value="PLP-binding barrel"/>
    <property type="match status" value="1"/>
</dbReference>
<dbReference type="EMBL" id="JAVRFJ010000005">
    <property type="protein sequence ID" value="MDT0567339.1"/>
    <property type="molecule type" value="Genomic_DNA"/>
</dbReference>